<dbReference type="EMBL" id="CP001251">
    <property type="protein sequence ID" value="ACK41643.1"/>
    <property type="molecule type" value="Genomic_DNA"/>
</dbReference>
<dbReference type="HOGENOM" id="CLU_1583875_0_0_0"/>
<dbReference type="AlphaFoldDB" id="B8DZ17"/>
<keyword evidence="2" id="KW-1185">Reference proteome</keyword>
<dbReference type="Proteomes" id="UP000007719">
    <property type="component" value="Chromosome"/>
</dbReference>
<protein>
    <submittedName>
        <fullName evidence="1">Uncharacterized protein</fullName>
    </submittedName>
</protein>
<dbReference type="OrthoDB" id="9937671at2"/>
<dbReference type="InParanoid" id="B8DZ17"/>
<name>B8DZ17_DICTD</name>
<gene>
    <name evidence="1" type="ordered locus">Dtur_0326</name>
</gene>
<evidence type="ECO:0000313" key="2">
    <source>
        <dbReference type="Proteomes" id="UP000007719"/>
    </source>
</evidence>
<proteinExistence type="predicted"/>
<accession>B8DZ17</accession>
<sequence length="171" mass="20347">MEVFVERLLDKGYIDDEEFFVIVTEVDYKDEIPLPKGMFKFQPEFLLNIIEDAVGQNPDLILKVYRALEEKNLYKFNAVFYRSINIVGYDIKVKGQEFSEEEAKSLGLSSDQHNQITGKIEEYVEILKEKLTEYFFEFYKEETEEFVFGEEYIIDLLDDEDEEDDSEDYNE</sequence>
<organism evidence="1 2">
    <name type="scientific">Dictyoglomus turgidum (strain DSM 6724 / Z-1310)</name>
    <dbReference type="NCBI Taxonomy" id="515635"/>
    <lineage>
        <taxon>Bacteria</taxon>
        <taxon>Pseudomonadati</taxon>
        <taxon>Dictyoglomota</taxon>
        <taxon>Dictyoglomia</taxon>
        <taxon>Dictyoglomales</taxon>
        <taxon>Dictyoglomaceae</taxon>
        <taxon>Dictyoglomus</taxon>
    </lineage>
</organism>
<dbReference type="EnsemblBacteria" id="ACK41643">
    <property type="protein sequence ID" value="ACK41643"/>
    <property type="gene ID" value="Dtur_0326"/>
</dbReference>
<dbReference type="KEGG" id="dtu:Dtur_0326"/>
<reference evidence="2" key="1">
    <citation type="journal article" date="2016" name="Front. Microbiol.">
        <title>The complete genome sequence of hyperthermophile Dictyoglomus turgidum DSM 6724 reveals a specialized carbohydrate fermentor.</title>
        <authorList>
            <person name="Brumm P.J."/>
            <person name="Gowda K."/>
            <person name="Robb F.T."/>
            <person name="Mead D.A."/>
        </authorList>
    </citation>
    <scope>NUCLEOTIDE SEQUENCE [LARGE SCALE GENOMIC DNA]</scope>
    <source>
        <strain evidence="2">DSM 6724 / Z-1310</strain>
    </source>
</reference>
<evidence type="ECO:0000313" key="1">
    <source>
        <dbReference type="EMBL" id="ACK41643.1"/>
    </source>
</evidence>
<dbReference type="RefSeq" id="WP_012582728.1">
    <property type="nucleotide sequence ID" value="NC_011661.1"/>
</dbReference>